<evidence type="ECO:0000256" key="6">
    <source>
        <dbReference type="PIRSR" id="PIRSR601019-2"/>
    </source>
</evidence>
<keyword evidence="9" id="KW-1185">Reference proteome</keyword>
<dbReference type="GeneID" id="36325325"/>
<dbReference type="SUPFAM" id="SSF47895">
    <property type="entry name" value="Transducin (alpha subunit), insertion domain"/>
    <property type="match status" value="1"/>
</dbReference>
<dbReference type="FunFam" id="3.40.50.300:FF:000692">
    <property type="entry name" value="Guanine nucleotide-binding protein subunit alpha"/>
    <property type="match status" value="1"/>
</dbReference>
<dbReference type="STRING" id="670580.A0A1X6NE67"/>
<dbReference type="Pfam" id="PF00503">
    <property type="entry name" value="G-alpha"/>
    <property type="match status" value="2"/>
</dbReference>
<keyword evidence="1 6" id="KW-0479">Metal-binding</keyword>
<feature type="compositionally biased region" description="Polar residues" evidence="7">
    <location>
        <begin position="122"/>
        <end position="161"/>
    </location>
</feature>
<keyword evidence="6" id="KW-0460">Magnesium</keyword>
<dbReference type="AlphaFoldDB" id="A0A1X6NE67"/>
<dbReference type="Gene3D" id="3.40.50.300">
    <property type="entry name" value="P-loop containing nucleotide triphosphate hydrolases"/>
    <property type="match status" value="2"/>
</dbReference>
<dbReference type="PRINTS" id="PR00318">
    <property type="entry name" value="GPROTEINA"/>
</dbReference>
<evidence type="ECO:0000256" key="1">
    <source>
        <dbReference type="ARBA" id="ARBA00022723"/>
    </source>
</evidence>
<keyword evidence="3 5" id="KW-0342">GTP-binding</keyword>
<sequence length="601" mass="67220">MAILTLEPLDPLSLVIAPPKNESPADRWAREQREAQARLISEQIDAQIKAEKQASRKRLKPVKILLLGQSESGKSTTVKNFQLAYAYSSFLEERSAWKAVIHLNLIRSVNAILDVLSKEMPRTTSQPQSPLNTPRNRSLSRPSTVRVRSSLSITQPSSTPPSAIHVRPSTSAGSRTSQPSEATLVEPNNDPDADDDPEDDDDDEIDSSAPPLTDRHRMLQLRLAPLRQIQRDLERSLGAASTEAPEFAGEAAPWTRLDDVLGTRGTREFSITSRSGWKKALKRVKAGYSSGRRTSLGSRDEARVGTGSAEDAALRKQPLDKRRSRPQSPFVFDVSMDDEYDDEGECEPQAQSAAEVIASCAEDVAALWSDAGVQAVLSRRKAKARLEEGPGFFLNDVARIAARGYEPSDEDVVRARLRTMGVQEYRFRFERGPDAGRDWLLYDVGGARSLRHAWLPYFDDINALIFLAPISCFDERLAEDRRVNRLQDSILLWKAVCGSKLLQNVQLILFLNKCDLLHKKLSRGVHVAKFVPSYGDKPNDVREVAKYFRHQFKDIFTRYSPEKRPFYAYMTSVTDTKATAVTVATVRDGIHRNSMKGADML</sequence>
<feature type="region of interest" description="Disordered" evidence="7">
    <location>
        <begin position="120"/>
        <end position="217"/>
    </location>
</feature>
<evidence type="ECO:0008006" key="10">
    <source>
        <dbReference type="Google" id="ProtNLM"/>
    </source>
</evidence>
<feature type="compositionally biased region" description="Polar residues" evidence="7">
    <location>
        <begin position="168"/>
        <end position="181"/>
    </location>
</feature>
<feature type="region of interest" description="Disordered" evidence="7">
    <location>
        <begin position="289"/>
        <end position="332"/>
    </location>
</feature>
<dbReference type="InterPro" id="IPR001019">
    <property type="entry name" value="Gprotein_alpha_su"/>
</dbReference>
<dbReference type="RefSeq" id="XP_024343457.1">
    <property type="nucleotide sequence ID" value="XM_024480375.1"/>
</dbReference>
<evidence type="ECO:0000256" key="4">
    <source>
        <dbReference type="ARBA" id="ARBA00023224"/>
    </source>
</evidence>
<dbReference type="GO" id="GO:0005737">
    <property type="term" value="C:cytoplasm"/>
    <property type="evidence" value="ECO:0007669"/>
    <property type="project" value="TreeGrafter"/>
</dbReference>
<dbReference type="SUPFAM" id="SSF52540">
    <property type="entry name" value="P-loop containing nucleoside triphosphate hydrolases"/>
    <property type="match status" value="1"/>
</dbReference>
<dbReference type="GO" id="GO:0031683">
    <property type="term" value="F:G-protein beta/gamma-subunit complex binding"/>
    <property type="evidence" value="ECO:0007669"/>
    <property type="project" value="InterPro"/>
</dbReference>
<evidence type="ECO:0000256" key="2">
    <source>
        <dbReference type="ARBA" id="ARBA00022741"/>
    </source>
</evidence>
<dbReference type="InterPro" id="IPR011025">
    <property type="entry name" value="GproteinA_insert"/>
</dbReference>
<accession>A0A1X6NE67</accession>
<evidence type="ECO:0000313" key="8">
    <source>
        <dbReference type="EMBL" id="OSX66663.1"/>
    </source>
</evidence>
<dbReference type="PANTHER" id="PTHR10218:SF360">
    <property type="entry name" value="GUANINE NUCLEOTIDE-BINDING PROTEIN SUBUNIT ALPHA HOMOLOG"/>
    <property type="match status" value="1"/>
</dbReference>
<dbReference type="GO" id="GO:0046872">
    <property type="term" value="F:metal ion binding"/>
    <property type="evidence" value="ECO:0007669"/>
    <property type="project" value="UniProtKB-KW"/>
</dbReference>
<organism evidence="8 9">
    <name type="scientific">Postia placenta MAD-698-R-SB12</name>
    <dbReference type="NCBI Taxonomy" id="670580"/>
    <lineage>
        <taxon>Eukaryota</taxon>
        <taxon>Fungi</taxon>
        <taxon>Dikarya</taxon>
        <taxon>Basidiomycota</taxon>
        <taxon>Agaricomycotina</taxon>
        <taxon>Agaricomycetes</taxon>
        <taxon>Polyporales</taxon>
        <taxon>Adustoporiaceae</taxon>
        <taxon>Rhodonia</taxon>
    </lineage>
</organism>
<keyword evidence="4" id="KW-0807">Transducer</keyword>
<evidence type="ECO:0000256" key="5">
    <source>
        <dbReference type="PIRSR" id="PIRSR601019-1"/>
    </source>
</evidence>
<evidence type="ECO:0000313" key="9">
    <source>
        <dbReference type="Proteomes" id="UP000194127"/>
    </source>
</evidence>
<dbReference type="PANTHER" id="PTHR10218">
    <property type="entry name" value="GTP-BINDING PROTEIN ALPHA SUBUNIT"/>
    <property type="match status" value="1"/>
</dbReference>
<keyword evidence="2 5" id="KW-0547">Nucleotide-binding</keyword>
<name>A0A1X6NE67_9APHY</name>
<dbReference type="SMART" id="SM00275">
    <property type="entry name" value="G_alpha"/>
    <property type="match status" value="1"/>
</dbReference>
<feature type="compositionally biased region" description="Acidic residues" evidence="7">
    <location>
        <begin position="189"/>
        <end position="206"/>
    </location>
</feature>
<gene>
    <name evidence="8" type="ORF">POSPLADRAFT_1053293</name>
</gene>
<dbReference type="GO" id="GO:0005834">
    <property type="term" value="C:heterotrimeric G-protein complex"/>
    <property type="evidence" value="ECO:0007669"/>
    <property type="project" value="TreeGrafter"/>
</dbReference>
<dbReference type="PROSITE" id="PS51882">
    <property type="entry name" value="G_ALPHA"/>
    <property type="match status" value="1"/>
</dbReference>
<dbReference type="OrthoDB" id="5817230at2759"/>
<dbReference type="GO" id="GO:0001664">
    <property type="term" value="F:G protein-coupled receptor binding"/>
    <property type="evidence" value="ECO:0007669"/>
    <property type="project" value="TreeGrafter"/>
</dbReference>
<proteinExistence type="predicted"/>
<protein>
    <recommendedName>
        <fullName evidence="10">G-alpha-domain-containing protein</fullName>
    </recommendedName>
</protein>
<feature type="binding site" evidence="5">
    <location>
        <begin position="512"/>
        <end position="515"/>
    </location>
    <ligand>
        <name>GTP</name>
        <dbReference type="ChEBI" id="CHEBI:37565"/>
    </ligand>
</feature>
<dbReference type="Gene3D" id="1.10.400.10">
    <property type="entry name" value="GI Alpha 1, domain 2-like"/>
    <property type="match status" value="1"/>
</dbReference>
<dbReference type="InterPro" id="IPR027417">
    <property type="entry name" value="P-loop_NTPase"/>
</dbReference>
<feature type="compositionally biased region" description="Basic and acidic residues" evidence="7">
    <location>
        <begin position="312"/>
        <end position="321"/>
    </location>
</feature>
<evidence type="ECO:0000256" key="7">
    <source>
        <dbReference type="SAM" id="MobiDB-lite"/>
    </source>
</evidence>
<feature type="binding site" evidence="6">
    <location>
        <position position="419"/>
    </location>
    <ligand>
        <name>Mg(2+)</name>
        <dbReference type="ChEBI" id="CHEBI:18420"/>
    </ligand>
</feature>
<evidence type="ECO:0000256" key="3">
    <source>
        <dbReference type="ARBA" id="ARBA00023134"/>
    </source>
</evidence>
<reference evidence="8 9" key="1">
    <citation type="submission" date="2017-04" db="EMBL/GenBank/DDBJ databases">
        <title>Genome Sequence of the Model Brown-Rot Fungus Postia placenta SB12.</title>
        <authorList>
            <consortium name="DOE Joint Genome Institute"/>
            <person name="Gaskell J."/>
            <person name="Kersten P."/>
            <person name="Larrondo L.F."/>
            <person name="Canessa P."/>
            <person name="Martinez D."/>
            <person name="Hibbett D."/>
            <person name="Schmoll M."/>
            <person name="Kubicek C.P."/>
            <person name="Martinez A.T."/>
            <person name="Yadav J."/>
            <person name="Master E."/>
            <person name="Magnuson J.K."/>
            <person name="James T."/>
            <person name="Yaver D."/>
            <person name="Berka R."/>
            <person name="Labutti K."/>
            <person name="Lipzen A."/>
            <person name="Aerts A."/>
            <person name="Barry K."/>
            <person name="Henrissat B."/>
            <person name="Blanchette R."/>
            <person name="Grigoriev I."/>
            <person name="Cullen D."/>
        </authorList>
    </citation>
    <scope>NUCLEOTIDE SEQUENCE [LARGE SCALE GENOMIC DNA]</scope>
    <source>
        <strain evidence="8 9">MAD-698-R-SB12</strain>
    </source>
</reference>
<dbReference type="GO" id="GO:0003924">
    <property type="term" value="F:GTPase activity"/>
    <property type="evidence" value="ECO:0007669"/>
    <property type="project" value="InterPro"/>
</dbReference>
<dbReference type="Proteomes" id="UP000194127">
    <property type="component" value="Unassembled WGS sequence"/>
</dbReference>
<dbReference type="EMBL" id="KZ110592">
    <property type="protein sequence ID" value="OSX66663.1"/>
    <property type="molecule type" value="Genomic_DNA"/>
</dbReference>
<dbReference type="GO" id="GO:0005525">
    <property type="term" value="F:GTP binding"/>
    <property type="evidence" value="ECO:0007669"/>
    <property type="project" value="UniProtKB-KW"/>
</dbReference>
<dbReference type="GO" id="GO:0007188">
    <property type="term" value="P:adenylate cyclase-modulating G protein-coupled receptor signaling pathway"/>
    <property type="evidence" value="ECO:0007669"/>
    <property type="project" value="TreeGrafter"/>
</dbReference>